<name>A0A543AJR5_9MICC</name>
<dbReference type="EMBL" id="VFOU01000002">
    <property type="protein sequence ID" value="TQL72817.1"/>
    <property type="molecule type" value="Genomic_DNA"/>
</dbReference>
<dbReference type="RefSeq" id="WP_141866219.1">
    <property type="nucleotide sequence ID" value="NZ_BAABAN010000004.1"/>
</dbReference>
<dbReference type="Pfam" id="PF01564">
    <property type="entry name" value="Spermine_synth"/>
    <property type="match status" value="1"/>
</dbReference>
<dbReference type="Gene3D" id="3.40.50.150">
    <property type="entry name" value="Vaccinia Virus protein VP39"/>
    <property type="match status" value="1"/>
</dbReference>
<dbReference type="NCBIfam" id="NF037959">
    <property type="entry name" value="MFS_SpdSyn"/>
    <property type="match status" value="1"/>
</dbReference>
<dbReference type="OrthoDB" id="8221452at2"/>
<dbReference type="GO" id="GO:0006596">
    <property type="term" value="P:polyamine biosynthetic process"/>
    <property type="evidence" value="ECO:0007669"/>
    <property type="project" value="UniProtKB-KW"/>
</dbReference>
<dbReference type="InterPro" id="IPR029063">
    <property type="entry name" value="SAM-dependent_MTases_sf"/>
</dbReference>
<gene>
    <name evidence="2" type="ORF">FB556_1486</name>
</gene>
<evidence type="ECO:0000256" key="1">
    <source>
        <dbReference type="ARBA" id="ARBA00023115"/>
    </source>
</evidence>
<dbReference type="PANTHER" id="PTHR43317:SF1">
    <property type="entry name" value="THERMOSPERMINE SYNTHASE ACAULIS5"/>
    <property type="match status" value="1"/>
</dbReference>
<protein>
    <submittedName>
        <fullName evidence="2">Spermine/spermidine synthase</fullName>
    </submittedName>
</protein>
<dbReference type="SUPFAM" id="SSF53335">
    <property type="entry name" value="S-adenosyl-L-methionine-dependent methyltransferases"/>
    <property type="match status" value="1"/>
</dbReference>
<accession>A0A543AJR5</accession>
<dbReference type="PANTHER" id="PTHR43317">
    <property type="entry name" value="THERMOSPERMINE SYNTHASE ACAULIS5"/>
    <property type="match status" value="1"/>
</dbReference>
<keyword evidence="3" id="KW-1185">Reference proteome</keyword>
<reference evidence="2 3" key="1">
    <citation type="submission" date="2019-06" db="EMBL/GenBank/DDBJ databases">
        <title>Sequencing the genomes of 1000 actinobacteria strains.</title>
        <authorList>
            <person name="Klenk H.-P."/>
        </authorList>
    </citation>
    <scope>NUCLEOTIDE SEQUENCE [LARGE SCALE GENOMIC DNA]</scope>
    <source>
        <strain evidence="2 3">DSM 24083</strain>
    </source>
</reference>
<keyword evidence="1" id="KW-0620">Polyamine biosynthesis</keyword>
<dbReference type="CDD" id="cd02440">
    <property type="entry name" value="AdoMet_MTases"/>
    <property type="match status" value="1"/>
</dbReference>
<proteinExistence type="predicted"/>
<sequence>MSKFTDRTRIVHAEFYDGWVLEIDGDIQSHVDLDDPGLIRFEYLRRIGNVLDVCWPPTQPIRILHLGAGALTLTRYVQATRPGSRQTVIELDPELVTFVTSQLPLPHGTDLQVLIGDARAELKKVAGRFDAIIVDIFTGSDTATHLSHDGFYREILQRLTNRGVLLVNIGDDDGLEFFSHQARALHRVAVHAGWDGAWTLADATTLEQRLAGNAVLATGPALPTGRHKAAALRSQLAAAGPYPVKVLTPGETMGLVENIGR</sequence>
<comment type="caution">
    <text evidence="2">The sequence shown here is derived from an EMBL/GenBank/DDBJ whole genome shotgun (WGS) entry which is preliminary data.</text>
</comment>
<evidence type="ECO:0000313" key="3">
    <source>
        <dbReference type="Proteomes" id="UP000319746"/>
    </source>
</evidence>
<organism evidence="2 3">
    <name type="scientific">Enteractinococcus coprophilus</name>
    <dbReference type="NCBI Taxonomy" id="1027633"/>
    <lineage>
        <taxon>Bacteria</taxon>
        <taxon>Bacillati</taxon>
        <taxon>Actinomycetota</taxon>
        <taxon>Actinomycetes</taxon>
        <taxon>Micrococcales</taxon>
        <taxon>Micrococcaceae</taxon>
    </lineage>
</organism>
<dbReference type="Proteomes" id="UP000319746">
    <property type="component" value="Unassembled WGS sequence"/>
</dbReference>
<dbReference type="AlphaFoldDB" id="A0A543AJR5"/>
<evidence type="ECO:0000313" key="2">
    <source>
        <dbReference type="EMBL" id="TQL72817.1"/>
    </source>
</evidence>